<evidence type="ECO:0000313" key="3">
    <source>
        <dbReference type="Proteomes" id="UP001345013"/>
    </source>
</evidence>
<accession>A0ABR0KF74</accession>
<organism evidence="2 3">
    <name type="scientific">Lithohypha guttulata</name>
    <dbReference type="NCBI Taxonomy" id="1690604"/>
    <lineage>
        <taxon>Eukaryota</taxon>
        <taxon>Fungi</taxon>
        <taxon>Dikarya</taxon>
        <taxon>Ascomycota</taxon>
        <taxon>Pezizomycotina</taxon>
        <taxon>Eurotiomycetes</taxon>
        <taxon>Chaetothyriomycetidae</taxon>
        <taxon>Chaetothyriales</taxon>
        <taxon>Trichomeriaceae</taxon>
        <taxon>Lithohypha</taxon>
    </lineage>
</organism>
<feature type="compositionally biased region" description="Low complexity" evidence="1">
    <location>
        <begin position="25"/>
        <end position="37"/>
    </location>
</feature>
<gene>
    <name evidence="2" type="ORF">LTR24_003666</name>
</gene>
<feature type="region of interest" description="Disordered" evidence="1">
    <location>
        <begin position="60"/>
        <end position="87"/>
    </location>
</feature>
<comment type="caution">
    <text evidence="2">The sequence shown here is derived from an EMBL/GenBank/DDBJ whole genome shotgun (WGS) entry which is preliminary data.</text>
</comment>
<feature type="compositionally biased region" description="Polar residues" evidence="1">
    <location>
        <begin position="10"/>
        <end position="20"/>
    </location>
</feature>
<feature type="region of interest" description="Disordered" evidence="1">
    <location>
        <begin position="1"/>
        <end position="40"/>
    </location>
</feature>
<evidence type="ECO:0000313" key="2">
    <source>
        <dbReference type="EMBL" id="KAK5094292.1"/>
    </source>
</evidence>
<reference evidence="2 3" key="1">
    <citation type="submission" date="2023-08" db="EMBL/GenBank/DDBJ databases">
        <title>Black Yeasts Isolated from many extreme environments.</title>
        <authorList>
            <person name="Coleine C."/>
            <person name="Stajich J.E."/>
            <person name="Selbmann L."/>
        </authorList>
    </citation>
    <scope>NUCLEOTIDE SEQUENCE [LARGE SCALE GENOMIC DNA]</scope>
    <source>
        <strain evidence="2 3">CCFEE 5885</strain>
    </source>
</reference>
<dbReference type="Proteomes" id="UP001345013">
    <property type="component" value="Unassembled WGS sequence"/>
</dbReference>
<proteinExistence type="predicted"/>
<name>A0ABR0KF74_9EURO</name>
<sequence>MAATYAAYSRNGSASMNAQAEKSARSSVSSTASSTAAKKSRWQRFLNELKPIEEPQAPISIFGPGFYKSPKTNGQQKERQNSSRRASHLYSEFKTKVGGEKVNFYG</sequence>
<dbReference type="EMBL" id="JAVRRG010000035">
    <property type="protein sequence ID" value="KAK5094292.1"/>
    <property type="molecule type" value="Genomic_DNA"/>
</dbReference>
<protein>
    <submittedName>
        <fullName evidence="2">Uncharacterized protein</fullName>
    </submittedName>
</protein>
<keyword evidence="3" id="KW-1185">Reference proteome</keyword>
<evidence type="ECO:0000256" key="1">
    <source>
        <dbReference type="SAM" id="MobiDB-lite"/>
    </source>
</evidence>